<dbReference type="Pfam" id="PF04893">
    <property type="entry name" value="Yip1"/>
    <property type="match status" value="1"/>
</dbReference>
<feature type="transmembrane region" description="Helical" evidence="5">
    <location>
        <begin position="226"/>
        <end position="242"/>
    </location>
</feature>
<accession>A0A1I6LDL1</accession>
<dbReference type="Proteomes" id="UP000199062">
    <property type="component" value="Unassembled WGS sequence"/>
</dbReference>
<organism evidence="7 8">
    <name type="scientific">Halomicrobium zhouii</name>
    <dbReference type="NCBI Taxonomy" id="767519"/>
    <lineage>
        <taxon>Archaea</taxon>
        <taxon>Methanobacteriati</taxon>
        <taxon>Methanobacteriota</taxon>
        <taxon>Stenosarchaea group</taxon>
        <taxon>Halobacteria</taxon>
        <taxon>Halobacteriales</taxon>
        <taxon>Haloarculaceae</taxon>
        <taxon>Halomicrobium</taxon>
    </lineage>
</organism>
<dbReference type="GO" id="GO:0016020">
    <property type="term" value="C:membrane"/>
    <property type="evidence" value="ECO:0007669"/>
    <property type="project" value="UniProtKB-SubCell"/>
</dbReference>
<evidence type="ECO:0000256" key="3">
    <source>
        <dbReference type="ARBA" id="ARBA00022989"/>
    </source>
</evidence>
<protein>
    <submittedName>
        <fullName evidence="7">Yip1 domain-containing protein</fullName>
    </submittedName>
</protein>
<feature type="transmembrane region" description="Helical" evidence="5">
    <location>
        <begin position="21"/>
        <end position="42"/>
    </location>
</feature>
<reference evidence="7 8" key="1">
    <citation type="submission" date="2016-10" db="EMBL/GenBank/DDBJ databases">
        <authorList>
            <person name="de Groot N.N."/>
        </authorList>
    </citation>
    <scope>NUCLEOTIDE SEQUENCE [LARGE SCALE GENOMIC DNA]</scope>
    <source>
        <strain evidence="7 8">CGMCC 1.10457</strain>
    </source>
</reference>
<evidence type="ECO:0000256" key="1">
    <source>
        <dbReference type="ARBA" id="ARBA00004141"/>
    </source>
</evidence>
<evidence type="ECO:0000256" key="4">
    <source>
        <dbReference type="ARBA" id="ARBA00023136"/>
    </source>
</evidence>
<comment type="subcellular location">
    <subcellularLocation>
        <location evidence="1">Membrane</location>
        <topology evidence="1">Multi-pass membrane protein</topology>
    </subcellularLocation>
</comment>
<evidence type="ECO:0000256" key="5">
    <source>
        <dbReference type="SAM" id="Phobius"/>
    </source>
</evidence>
<evidence type="ECO:0000313" key="7">
    <source>
        <dbReference type="EMBL" id="SFS01506.1"/>
    </source>
</evidence>
<keyword evidence="4 5" id="KW-0472">Membrane</keyword>
<keyword evidence="8" id="KW-1185">Reference proteome</keyword>
<name>A0A1I6LDL1_9EURY</name>
<dbReference type="InterPro" id="IPR006977">
    <property type="entry name" value="Yip1_dom"/>
</dbReference>
<feature type="transmembrane region" description="Helical" evidence="5">
    <location>
        <begin position="106"/>
        <end position="132"/>
    </location>
</feature>
<feature type="transmembrane region" description="Helical" evidence="5">
    <location>
        <begin position="144"/>
        <end position="167"/>
    </location>
</feature>
<evidence type="ECO:0000256" key="2">
    <source>
        <dbReference type="ARBA" id="ARBA00022692"/>
    </source>
</evidence>
<keyword evidence="3 5" id="KW-1133">Transmembrane helix</keyword>
<dbReference type="AlphaFoldDB" id="A0A1I6LDL1"/>
<dbReference type="STRING" id="767519.SAMN05216559_2509"/>
<dbReference type="EMBL" id="FOZK01000002">
    <property type="protein sequence ID" value="SFS01506.1"/>
    <property type="molecule type" value="Genomic_DNA"/>
</dbReference>
<dbReference type="RefSeq" id="WP_089816840.1">
    <property type="nucleotide sequence ID" value="NZ_FOZK01000002.1"/>
</dbReference>
<keyword evidence="2 5" id="KW-0812">Transmembrane</keyword>
<feature type="domain" description="Yip1" evidence="6">
    <location>
        <begin position="7"/>
        <end position="240"/>
    </location>
</feature>
<dbReference type="OrthoDB" id="116519at2157"/>
<evidence type="ECO:0000259" key="6">
    <source>
        <dbReference type="Pfam" id="PF04893"/>
    </source>
</evidence>
<sequence length="243" mass="25910">MRPRTPLLRPDRYFAQRVPDPVRGLILAVVVTLGFLVTIWLLGAVFMDRIDGTVAVDNPDRPPEAFCDDGTGSTFEEMDASAFDCDAPAQVDRDVDTILSDALSQFYGPILVGLPIVLLLAAAMLHVGTALFDADGGFGQTLTVTAWGFVPTLVVMPVSILALWAMMDPVTVSPGGDPAAFRDPVMASLERWRPVAFALNAVGSLWGAVVWTFGLESARSVTRSRAAIVAGSVTALFLLFGAL</sequence>
<proteinExistence type="predicted"/>
<feature type="transmembrane region" description="Helical" evidence="5">
    <location>
        <begin position="195"/>
        <end position="214"/>
    </location>
</feature>
<gene>
    <name evidence="7" type="ORF">SAMN05216559_2509</name>
</gene>
<evidence type="ECO:0000313" key="8">
    <source>
        <dbReference type="Proteomes" id="UP000199062"/>
    </source>
</evidence>